<proteinExistence type="predicted"/>
<dbReference type="EMBL" id="PZJH01000003">
    <property type="protein sequence ID" value="RAK44641.1"/>
    <property type="molecule type" value="Genomic_DNA"/>
</dbReference>
<organism evidence="1 2">
    <name type="scientific">Macrococcus epidermidis</name>
    <dbReference type="NCBI Taxonomy" id="1902580"/>
    <lineage>
        <taxon>Bacteria</taxon>
        <taxon>Bacillati</taxon>
        <taxon>Bacillota</taxon>
        <taxon>Bacilli</taxon>
        <taxon>Bacillales</taxon>
        <taxon>Staphylococcaceae</taxon>
        <taxon>Macrococcus</taxon>
    </lineage>
</organism>
<reference evidence="1 2" key="1">
    <citation type="journal article" date="2018" name="Front. Microbiol.">
        <title>Description and Comparative Genomics of Macrococcus caseolyticus subsp. hominis subsp. nov., Macrococcus goetzii sp. nov., Macrococcus epidermidis sp. nov., and Macrococcus bohemicus sp. nov., Novel Macrococci From Human Clinical Material With Virulence Potential and Suspected Uptake of Foreign DNA by Natural Transformation.</title>
        <authorList>
            <person name="Maslanova I."/>
            <person name="Wertheimer Z."/>
            <person name="Sedlacek I."/>
            <person name="Svec P."/>
            <person name="Indrakova A."/>
            <person name="Kovarovic V."/>
            <person name="Schumann P."/>
            <person name="Sproer C."/>
            <person name="Kralova S."/>
            <person name="Sedo O."/>
            <person name="Kristofova L."/>
            <person name="Vrbovska V."/>
            <person name="Fuzik T."/>
            <person name="Petras P."/>
            <person name="Zdrahal Z."/>
            <person name="Ruzickova V."/>
            <person name="Doskar J."/>
            <person name="Pantucek R."/>
        </authorList>
    </citation>
    <scope>NUCLEOTIDE SEQUENCE [LARGE SCALE GENOMIC DNA]</scope>
    <source>
        <strain evidence="1 2">01/688</strain>
    </source>
</reference>
<evidence type="ECO:0000313" key="2">
    <source>
        <dbReference type="Proteomes" id="UP000249808"/>
    </source>
</evidence>
<name>A0A327ZQQ9_9STAP</name>
<dbReference type="AlphaFoldDB" id="A0A327ZQQ9"/>
<keyword evidence="2" id="KW-1185">Reference proteome</keyword>
<dbReference type="RefSeq" id="WP_111715996.1">
    <property type="nucleotide sequence ID" value="NZ_JBHSSR010000013.1"/>
</dbReference>
<sequence length="116" mass="13193">MLKEQLDGVFIKEEDGYFDEDKVGALFYSMIKQLSGEEAYQLIDEAINYLLQSTDTEVIAYMLEFISSLYGIAGTNELTDLHEIKASVIDRQVEIYGNQFTHNVLNNLKRELGTAT</sequence>
<protein>
    <submittedName>
        <fullName evidence="1">Uncharacterized protein</fullName>
    </submittedName>
</protein>
<gene>
    <name evidence="1" type="ORF">BHU61_07970</name>
</gene>
<accession>A0A327ZQQ9</accession>
<comment type="caution">
    <text evidence="1">The sequence shown here is derived from an EMBL/GenBank/DDBJ whole genome shotgun (WGS) entry which is preliminary data.</text>
</comment>
<dbReference type="Proteomes" id="UP000249808">
    <property type="component" value="Unassembled WGS sequence"/>
</dbReference>
<evidence type="ECO:0000313" key="1">
    <source>
        <dbReference type="EMBL" id="RAK44641.1"/>
    </source>
</evidence>